<dbReference type="RefSeq" id="WP_108735919.1">
    <property type="nucleotide sequence ID" value="NZ_CP020919.1"/>
</dbReference>
<evidence type="ECO:0000313" key="3">
    <source>
        <dbReference type="Proteomes" id="UP000244677"/>
    </source>
</evidence>
<feature type="transmembrane region" description="Helical" evidence="1">
    <location>
        <begin position="220"/>
        <end position="249"/>
    </location>
</feature>
<protein>
    <recommendedName>
        <fullName evidence="4">DUF3667 domain-containing protein</fullName>
    </recommendedName>
</protein>
<keyword evidence="3" id="KW-1185">Reference proteome</keyword>
<dbReference type="Pfam" id="PF12412">
    <property type="entry name" value="DUF3667"/>
    <property type="match status" value="1"/>
</dbReference>
<evidence type="ECO:0000256" key="1">
    <source>
        <dbReference type="SAM" id="Phobius"/>
    </source>
</evidence>
<evidence type="ECO:0000313" key="2">
    <source>
        <dbReference type="EMBL" id="AWG24268.1"/>
    </source>
</evidence>
<keyword evidence="1" id="KW-0472">Membrane</keyword>
<keyword evidence="1" id="KW-0812">Transmembrane</keyword>
<gene>
    <name evidence="2" type="ORF">FK004_03020</name>
</gene>
<feature type="transmembrane region" description="Helical" evidence="1">
    <location>
        <begin position="158"/>
        <end position="182"/>
    </location>
</feature>
<evidence type="ECO:0008006" key="4">
    <source>
        <dbReference type="Google" id="ProtNLM"/>
    </source>
</evidence>
<name>A0A2S1LKL6_9FLAO</name>
<dbReference type="InterPro" id="IPR022134">
    <property type="entry name" value="DUF3667"/>
</dbReference>
<feature type="transmembrane region" description="Helical" evidence="1">
    <location>
        <begin position="188"/>
        <end position="208"/>
    </location>
</feature>
<dbReference type="KEGG" id="fki:FK004_03020"/>
<dbReference type="EMBL" id="CP020919">
    <property type="protein sequence ID" value="AWG24268.1"/>
    <property type="molecule type" value="Genomic_DNA"/>
</dbReference>
<keyword evidence="1" id="KW-1133">Transmembrane helix</keyword>
<accession>A0A2S1LKL6</accession>
<reference evidence="2 3" key="1">
    <citation type="submission" date="2017-04" db="EMBL/GenBank/DDBJ databases">
        <title>Complete genome sequence of Flavobacterium kingsejong AJ004.</title>
        <authorList>
            <person name="Lee P.C."/>
        </authorList>
    </citation>
    <scope>NUCLEOTIDE SEQUENCE [LARGE SCALE GENOMIC DNA]</scope>
    <source>
        <strain evidence="2 3">AJ004</strain>
    </source>
</reference>
<dbReference type="AlphaFoldDB" id="A0A2S1LKL6"/>
<proteinExistence type="predicted"/>
<organism evidence="2 3">
    <name type="scientific">Flavobacterium kingsejongi</name>
    <dbReference type="NCBI Taxonomy" id="1678728"/>
    <lineage>
        <taxon>Bacteria</taxon>
        <taxon>Pseudomonadati</taxon>
        <taxon>Bacteroidota</taxon>
        <taxon>Flavobacteriia</taxon>
        <taxon>Flavobacteriales</taxon>
        <taxon>Flavobacteriaceae</taxon>
        <taxon>Flavobacterium</taxon>
    </lineage>
</organism>
<dbReference type="OrthoDB" id="7446256at2"/>
<feature type="transmembrane region" description="Helical" evidence="1">
    <location>
        <begin position="78"/>
        <end position="96"/>
    </location>
</feature>
<sequence length="262" mass="30769">MENNCLNCNHPILENFCSHCGQKKYKRIDRKFVIDEAQYLMVHTNKGFFYSVKKIMQNPGKTAREFIDGNRVNHYKPILLAFLLSGIAAFLSFKVLRFNEIMQDYYTQQKLSYTPLTNLMSFVSSYSAAIMVFLIPVISVFTKLLFRKWGQNYYEHVIMNAFFQCYYTIITVVLLYPFLYVFRHDSSVFAYLIGISMFAIPFIMVWFYKGFYHERSLRDIILKVLLFAFIGFVGYVITVFAIIIGMVIIQGPEALLKFQQPK</sequence>
<dbReference type="Proteomes" id="UP000244677">
    <property type="component" value="Chromosome"/>
</dbReference>
<feature type="transmembrane region" description="Helical" evidence="1">
    <location>
        <begin position="126"/>
        <end position="146"/>
    </location>
</feature>